<evidence type="ECO:0000313" key="2">
    <source>
        <dbReference type="EMBL" id="MFC3074676.1"/>
    </source>
</evidence>
<keyword evidence="1" id="KW-0812">Transmembrane</keyword>
<dbReference type="Proteomes" id="UP001595377">
    <property type="component" value="Unassembled WGS sequence"/>
</dbReference>
<evidence type="ECO:0008006" key="4">
    <source>
        <dbReference type="Google" id="ProtNLM"/>
    </source>
</evidence>
<accession>A0ABV7DJK2</accession>
<evidence type="ECO:0000313" key="3">
    <source>
        <dbReference type="Proteomes" id="UP001595377"/>
    </source>
</evidence>
<organism evidence="2 3">
    <name type="scientific">Shinella pollutisoli</name>
    <dbReference type="NCBI Taxonomy" id="2250594"/>
    <lineage>
        <taxon>Bacteria</taxon>
        <taxon>Pseudomonadati</taxon>
        <taxon>Pseudomonadota</taxon>
        <taxon>Alphaproteobacteria</taxon>
        <taxon>Hyphomicrobiales</taxon>
        <taxon>Rhizobiaceae</taxon>
        <taxon>Shinella</taxon>
    </lineage>
</organism>
<keyword evidence="1" id="KW-1133">Transmembrane helix</keyword>
<proteinExistence type="predicted"/>
<keyword evidence="1" id="KW-0472">Membrane</keyword>
<comment type="caution">
    <text evidence="2">The sequence shown here is derived from an EMBL/GenBank/DDBJ whole genome shotgun (WGS) entry which is preliminary data.</text>
</comment>
<dbReference type="EMBL" id="JBHRSP010000025">
    <property type="protein sequence ID" value="MFC3074676.1"/>
    <property type="molecule type" value="Genomic_DNA"/>
</dbReference>
<sequence length="102" mass="11190">MRDLFLIHVLPLLIDLLLPVLIGFVLVTFRRYAGVQIEGKHMATLQSALGNAAKLMLAGGSIDEAVIYVRKAAPDALDAFGISTRQRIEELLRPHMAALKVL</sequence>
<dbReference type="RefSeq" id="WP_257317201.1">
    <property type="nucleotide sequence ID" value="NZ_JANFDG010000026.1"/>
</dbReference>
<keyword evidence="3" id="KW-1185">Reference proteome</keyword>
<protein>
    <recommendedName>
        <fullName evidence="4">Bacteriophage holin of superfamily 6 (Holin_LLH)</fullName>
    </recommendedName>
</protein>
<gene>
    <name evidence="2" type="ORF">ACFOHH_16310</name>
</gene>
<feature type="transmembrane region" description="Helical" evidence="1">
    <location>
        <begin position="6"/>
        <end position="29"/>
    </location>
</feature>
<evidence type="ECO:0000256" key="1">
    <source>
        <dbReference type="SAM" id="Phobius"/>
    </source>
</evidence>
<reference evidence="3" key="1">
    <citation type="journal article" date="2019" name="Int. J. Syst. Evol. Microbiol.">
        <title>The Global Catalogue of Microorganisms (GCM) 10K type strain sequencing project: providing services to taxonomists for standard genome sequencing and annotation.</title>
        <authorList>
            <consortium name="The Broad Institute Genomics Platform"/>
            <consortium name="The Broad Institute Genome Sequencing Center for Infectious Disease"/>
            <person name="Wu L."/>
            <person name="Ma J."/>
        </authorList>
    </citation>
    <scope>NUCLEOTIDE SEQUENCE [LARGE SCALE GENOMIC DNA]</scope>
    <source>
        <strain evidence="3">KCTC 52677</strain>
    </source>
</reference>
<name>A0ABV7DJK2_9HYPH</name>